<evidence type="ECO:0000313" key="5">
    <source>
        <dbReference type="EMBL" id="CAE0402117.1"/>
    </source>
</evidence>
<keyword evidence="3" id="KW-0472">Membrane</keyword>
<dbReference type="AlphaFoldDB" id="A0A7S3KVU8"/>
<dbReference type="GO" id="GO:0016740">
    <property type="term" value="F:transferase activity"/>
    <property type="evidence" value="ECO:0007669"/>
    <property type="project" value="UniProtKB-KW"/>
</dbReference>
<keyword evidence="3" id="KW-0812">Transmembrane</keyword>
<dbReference type="SMART" id="SM00672">
    <property type="entry name" value="CAP10"/>
    <property type="match status" value="1"/>
</dbReference>
<dbReference type="InterPro" id="IPR006598">
    <property type="entry name" value="CAP10"/>
</dbReference>
<evidence type="ECO:0000256" key="2">
    <source>
        <dbReference type="ARBA" id="ARBA00022679"/>
    </source>
</evidence>
<keyword evidence="2" id="KW-0808">Transferase</keyword>
<sequence length="509" mass="58494">MKGNIGRTLFYGHVRSFYLTIQRKRWGLWLAIAALSAMALAARYALVHCCVAPRGRHRGNVCHEEIVYNSLEEMQGRIYRFPPVEDRIKLYTSNWYKTPCGEESLNVASDYFPQVPLAWKKETIREEGGTAAVIFVKEKQLPNEAAVREFRIDSKVAPARMFFGNKSAIEKCAADTRPSNRMRNYCEDVNNTVLSLSVPSMMDGSDKSLSFRDIPIIFQFGDAAESRAPDVSGQSLQSQPRIPHLKKFRFALNRTELERITNTDQWIPAGREQYCQLQVPTTIKGSTRLQPIVWKLNIRRHFGRLWLVPCNDRPWQEKTDKAVFRGKLTGNVKAAHENSVEKCRSIPRCRLILEYKASKFVDARLTSTSNVLPEVIDGFNLTSRVLSMQDILSYKGIIVLEGNDVSSGLKWALLSSSVVLMPEPLFTSWAMEELLEPWIHYIPIERDFSDLDEKVAWMIRHDAEARRISYRATLWIKDLVYHPQAKEDEKLIFRGVLDRYSRHFVSSAV</sequence>
<organism evidence="5">
    <name type="scientific">Amphora coffeiformis</name>
    <dbReference type="NCBI Taxonomy" id="265554"/>
    <lineage>
        <taxon>Eukaryota</taxon>
        <taxon>Sar</taxon>
        <taxon>Stramenopiles</taxon>
        <taxon>Ochrophyta</taxon>
        <taxon>Bacillariophyta</taxon>
        <taxon>Bacillariophyceae</taxon>
        <taxon>Bacillariophycidae</taxon>
        <taxon>Thalassiophysales</taxon>
        <taxon>Catenulaceae</taxon>
        <taxon>Amphora</taxon>
    </lineage>
</organism>
<proteinExistence type="inferred from homology"/>
<name>A0A7S3KVU8_9STRA</name>
<dbReference type="PANTHER" id="PTHR12203:SF35">
    <property type="entry name" value="PROTEIN O-GLUCOSYLTRANSFERASE 1"/>
    <property type="match status" value="1"/>
</dbReference>
<dbReference type="InterPro" id="IPR051091">
    <property type="entry name" value="O-Glucosyltr/Glycosyltrsf_90"/>
</dbReference>
<keyword evidence="3" id="KW-1133">Transmembrane helix</keyword>
<feature type="transmembrane region" description="Helical" evidence="3">
    <location>
        <begin position="26"/>
        <end position="46"/>
    </location>
</feature>
<protein>
    <recommendedName>
        <fullName evidence="4">Glycosyl transferase CAP10 domain-containing protein</fullName>
    </recommendedName>
</protein>
<dbReference type="EMBL" id="HBIM01000471">
    <property type="protein sequence ID" value="CAE0402117.1"/>
    <property type="molecule type" value="Transcribed_RNA"/>
</dbReference>
<comment type="similarity">
    <text evidence="1">Belongs to the glycosyltransferase 90 family.</text>
</comment>
<evidence type="ECO:0000256" key="3">
    <source>
        <dbReference type="SAM" id="Phobius"/>
    </source>
</evidence>
<dbReference type="PANTHER" id="PTHR12203">
    <property type="entry name" value="KDEL LYS-ASP-GLU-LEU CONTAINING - RELATED"/>
    <property type="match status" value="1"/>
</dbReference>
<feature type="domain" description="Glycosyl transferase CAP10" evidence="4">
    <location>
        <begin position="257"/>
        <end position="501"/>
    </location>
</feature>
<gene>
    <name evidence="5" type="ORF">ACOF00016_LOCUS412</name>
</gene>
<evidence type="ECO:0000259" key="4">
    <source>
        <dbReference type="SMART" id="SM00672"/>
    </source>
</evidence>
<accession>A0A7S3KVU8</accession>
<reference evidence="5" key="1">
    <citation type="submission" date="2021-01" db="EMBL/GenBank/DDBJ databases">
        <authorList>
            <person name="Corre E."/>
            <person name="Pelletier E."/>
            <person name="Niang G."/>
            <person name="Scheremetjew M."/>
            <person name="Finn R."/>
            <person name="Kale V."/>
            <person name="Holt S."/>
            <person name="Cochrane G."/>
            <person name="Meng A."/>
            <person name="Brown T."/>
            <person name="Cohen L."/>
        </authorList>
    </citation>
    <scope>NUCLEOTIDE SEQUENCE</scope>
    <source>
        <strain evidence="5">CCMP127</strain>
    </source>
</reference>
<evidence type="ECO:0000256" key="1">
    <source>
        <dbReference type="ARBA" id="ARBA00010118"/>
    </source>
</evidence>
<dbReference type="Pfam" id="PF05686">
    <property type="entry name" value="Glyco_transf_90"/>
    <property type="match status" value="1"/>
</dbReference>